<dbReference type="Proteomes" id="UP000799424">
    <property type="component" value="Unassembled WGS sequence"/>
</dbReference>
<organism evidence="2 3">
    <name type="scientific">Ophiobolus disseminans</name>
    <dbReference type="NCBI Taxonomy" id="1469910"/>
    <lineage>
        <taxon>Eukaryota</taxon>
        <taxon>Fungi</taxon>
        <taxon>Dikarya</taxon>
        <taxon>Ascomycota</taxon>
        <taxon>Pezizomycotina</taxon>
        <taxon>Dothideomycetes</taxon>
        <taxon>Pleosporomycetidae</taxon>
        <taxon>Pleosporales</taxon>
        <taxon>Pleosporineae</taxon>
        <taxon>Phaeosphaeriaceae</taxon>
        <taxon>Ophiobolus</taxon>
    </lineage>
</organism>
<gene>
    <name evidence="2" type="ORF">CC86DRAFT_452057</name>
</gene>
<feature type="domain" description="Heterokaryon incompatibility" evidence="1">
    <location>
        <begin position="124"/>
        <end position="259"/>
    </location>
</feature>
<dbReference type="InterPro" id="IPR010730">
    <property type="entry name" value="HET"/>
</dbReference>
<sequence>MEESKLQGICWECRGFKFAPREEKSLSQSDHEFHYEVKRSSICSDCELCLRLKSLFRRIPSDENKGAAYPPHYSTLRVMEHALQPQPLVLQLSNSTKVLQEVLLVPIIDCSRRQLCTLPHGTPYICLSYVWGTPSDSGQSSLDLPWYFLKTIEDSICVALQLDIFHLWVDCYCIDQNDSVEKHRLIQNMDAIYHNATVTIISTSGDGPHSGLPGINGTFRPQQQAFTVGVLGLNFQALNYPQPEISNSALNTRAWTFQELLLSRRQLVFTDSQVYFQCAGMHCVEASETPPAMKHTSSRHVDTIFEVLRSHVKGFTHLDFGYKTDSLYTSLQEYFQKRLSFSDDTISASIGIVNAFVIPPETSEAGSEGEIIRATQFYGLPLFFSSSLSSQEISPTNSFASSLAW</sequence>
<evidence type="ECO:0000313" key="3">
    <source>
        <dbReference type="Proteomes" id="UP000799424"/>
    </source>
</evidence>
<dbReference type="AlphaFoldDB" id="A0A6A7AH36"/>
<accession>A0A6A7AH36</accession>
<proteinExistence type="predicted"/>
<dbReference type="OrthoDB" id="5428863at2759"/>
<evidence type="ECO:0000313" key="2">
    <source>
        <dbReference type="EMBL" id="KAF2832592.1"/>
    </source>
</evidence>
<dbReference type="Pfam" id="PF06985">
    <property type="entry name" value="HET"/>
    <property type="match status" value="1"/>
</dbReference>
<keyword evidence="3" id="KW-1185">Reference proteome</keyword>
<reference evidence="2" key="1">
    <citation type="journal article" date="2020" name="Stud. Mycol.">
        <title>101 Dothideomycetes genomes: a test case for predicting lifestyles and emergence of pathogens.</title>
        <authorList>
            <person name="Haridas S."/>
            <person name="Albert R."/>
            <person name="Binder M."/>
            <person name="Bloem J."/>
            <person name="Labutti K."/>
            <person name="Salamov A."/>
            <person name="Andreopoulos B."/>
            <person name="Baker S."/>
            <person name="Barry K."/>
            <person name="Bills G."/>
            <person name="Bluhm B."/>
            <person name="Cannon C."/>
            <person name="Castanera R."/>
            <person name="Culley D."/>
            <person name="Daum C."/>
            <person name="Ezra D."/>
            <person name="Gonzalez J."/>
            <person name="Henrissat B."/>
            <person name="Kuo A."/>
            <person name="Liang C."/>
            <person name="Lipzen A."/>
            <person name="Lutzoni F."/>
            <person name="Magnuson J."/>
            <person name="Mondo S."/>
            <person name="Nolan M."/>
            <person name="Ohm R."/>
            <person name="Pangilinan J."/>
            <person name="Park H.-J."/>
            <person name="Ramirez L."/>
            <person name="Alfaro M."/>
            <person name="Sun H."/>
            <person name="Tritt A."/>
            <person name="Yoshinaga Y."/>
            <person name="Zwiers L.-H."/>
            <person name="Turgeon B."/>
            <person name="Goodwin S."/>
            <person name="Spatafora J."/>
            <person name="Crous P."/>
            <person name="Grigoriev I."/>
        </authorList>
    </citation>
    <scope>NUCLEOTIDE SEQUENCE</scope>
    <source>
        <strain evidence="2">CBS 113818</strain>
    </source>
</reference>
<dbReference type="PANTHER" id="PTHR33112">
    <property type="entry name" value="DOMAIN PROTEIN, PUTATIVE-RELATED"/>
    <property type="match status" value="1"/>
</dbReference>
<protein>
    <submittedName>
        <fullName evidence="2">HET-domain-containing protein</fullName>
    </submittedName>
</protein>
<name>A0A6A7AH36_9PLEO</name>
<evidence type="ECO:0000259" key="1">
    <source>
        <dbReference type="Pfam" id="PF06985"/>
    </source>
</evidence>
<dbReference type="EMBL" id="MU006217">
    <property type="protein sequence ID" value="KAF2832592.1"/>
    <property type="molecule type" value="Genomic_DNA"/>
</dbReference>
<dbReference type="PANTHER" id="PTHR33112:SF1">
    <property type="entry name" value="HETEROKARYON INCOMPATIBILITY DOMAIN-CONTAINING PROTEIN"/>
    <property type="match status" value="1"/>
</dbReference>